<dbReference type="OrthoDB" id="9808719at2"/>
<keyword evidence="1" id="KW-0413">Isomerase</keyword>
<dbReference type="EMBL" id="CM001403">
    <property type="protein sequence ID" value="EHQ27865.1"/>
    <property type="molecule type" value="Genomic_DNA"/>
</dbReference>
<dbReference type="Gene3D" id="3.10.450.50">
    <property type="match status" value="1"/>
</dbReference>
<dbReference type="STRING" id="714943.Mucpa_3767"/>
<dbReference type="InterPro" id="IPR032710">
    <property type="entry name" value="NTF2-like_dom_sf"/>
</dbReference>
<dbReference type="SMR" id="H1Y285"/>
<organism evidence="1 2">
    <name type="scientific">Mucilaginibacter paludis DSM 18603</name>
    <dbReference type="NCBI Taxonomy" id="714943"/>
    <lineage>
        <taxon>Bacteria</taxon>
        <taxon>Pseudomonadati</taxon>
        <taxon>Bacteroidota</taxon>
        <taxon>Sphingobacteriia</taxon>
        <taxon>Sphingobacteriales</taxon>
        <taxon>Sphingobacteriaceae</taxon>
        <taxon>Mucilaginibacter</taxon>
    </lineage>
</organism>
<keyword evidence="2" id="KW-1185">Reference proteome</keyword>
<dbReference type="GO" id="GO:0016853">
    <property type="term" value="F:isomerase activity"/>
    <property type="evidence" value="ECO:0007669"/>
    <property type="project" value="UniProtKB-KW"/>
</dbReference>
<dbReference type="eggNOG" id="ENOG5031JCR">
    <property type="taxonomic scope" value="Bacteria"/>
</dbReference>
<gene>
    <name evidence="1" type="ORF">Mucpa_3767</name>
</gene>
<sequence length="119" mass="13638">MIISVEEMIKQYVAAWNGKGLDEFRAEFAKCWAIDATYTDPNFALVKGVDGIAELAQGSLRKIPVRTFNVLALPDYHHNVGRYTWNVVLPEETKEGFDYFEFNDENKITRLVSFFGPLK</sequence>
<dbReference type="HOGENOM" id="CLU_125060_0_0_10"/>
<dbReference type="RefSeq" id="WP_008508474.1">
    <property type="nucleotide sequence ID" value="NZ_CM001403.1"/>
</dbReference>
<dbReference type="AlphaFoldDB" id="H1Y285"/>
<evidence type="ECO:0000313" key="2">
    <source>
        <dbReference type="Proteomes" id="UP000002774"/>
    </source>
</evidence>
<name>H1Y285_9SPHI</name>
<proteinExistence type="predicted"/>
<dbReference type="SUPFAM" id="SSF54427">
    <property type="entry name" value="NTF2-like"/>
    <property type="match status" value="1"/>
</dbReference>
<reference evidence="1" key="1">
    <citation type="submission" date="2011-09" db="EMBL/GenBank/DDBJ databases">
        <title>The permanent draft genome of Mucilaginibacter paludis DSM 18603.</title>
        <authorList>
            <consortium name="US DOE Joint Genome Institute (JGI-PGF)"/>
            <person name="Lucas S."/>
            <person name="Han J."/>
            <person name="Lapidus A."/>
            <person name="Bruce D."/>
            <person name="Goodwin L."/>
            <person name="Pitluck S."/>
            <person name="Peters L."/>
            <person name="Kyrpides N."/>
            <person name="Mavromatis K."/>
            <person name="Ivanova N."/>
            <person name="Mikhailova N."/>
            <person name="Held B."/>
            <person name="Detter J.C."/>
            <person name="Tapia R."/>
            <person name="Han C."/>
            <person name="Land M."/>
            <person name="Hauser L."/>
            <person name="Markowitz V."/>
            <person name="Cheng J.-F."/>
            <person name="Hugenholtz P."/>
            <person name="Woyke T."/>
            <person name="Wu D."/>
            <person name="Tindall B."/>
            <person name="Brambilla E."/>
            <person name="Klenk H.-P."/>
            <person name="Eisen J.A."/>
        </authorList>
    </citation>
    <scope>NUCLEOTIDE SEQUENCE [LARGE SCALE GENOMIC DNA]</scope>
    <source>
        <strain evidence="1">DSM 18603</strain>
    </source>
</reference>
<protein>
    <submittedName>
        <fullName evidence="1">Isomerase</fullName>
    </submittedName>
</protein>
<accession>H1Y285</accession>
<dbReference type="Proteomes" id="UP000002774">
    <property type="component" value="Chromosome"/>
</dbReference>
<evidence type="ECO:0000313" key="1">
    <source>
        <dbReference type="EMBL" id="EHQ27865.1"/>
    </source>
</evidence>